<feature type="region of interest" description="Disordered" evidence="1">
    <location>
        <begin position="91"/>
        <end position="115"/>
    </location>
</feature>
<name>A0A6A5ZCX7_9PLEO</name>
<dbReference type="AlphaFoldDB" id="A0A6A5ZCX7"/>
<keyword evidence="4" id="KW-1185">Reference proteome</keyword>
<proteinExistence type="predicted"/>
<sequence>MASTTDFSSILDVIKTHRAASIIALGAAIAIPLAIKDYRTYLSYGPGGLPYNAAGWLIANIARLISREPLSTSVYNNPSLPFANEPGYLPADFPHRRNSERPRLGPHPIPQRQLDQLPSNDICAKLVTCFTQLSDQAQAKGLTVYEQSKYELRHKAIFVSRSRDWHEMAQQTNGEISHVHQGLDNSIHVVLHPADAKAVIDAGWGQRHGLSGLNLSKRVRLPITYVLIYAPRNETDVAVAMTIVKASIRFMTGSREQLE</sequence>
<reference evidence="3" key="1">
    <citation type="journal article" date="2020" name="Stud. Mycol.">
        <title>101 Dothideomycetes genomes: a test case for predicting lifestyles and emergence of pathogens.</title>
        <authorList>
            <person name="Haridas S."/>
            <person name="Albert R."/>
            <person name="Binder M."/>
            <person name="Bloem J."/>
            <person name="Labutti K."/>
            <person name="Salamov A."/>
            <person name="Andreopoulos B."/>
            <person name="Baker S."/>
            <person name="Barry K."/>
            <person name="Bills G."/>
            <person name="Bluhm B."/>
            <person name="Cannon C."/>
            <person name="Castanera R."/>
            <person name="Culley D."/>
            <person name="Daum C."/>
            <person name="Ezra D."/>
            <person name="Gonzalez J."/>
            <person name="Henrissat B."/>
            <person name="Kuo A."/>
            <person name="Liang C."/>
            <person name="Lipzen A."/>
            <person name="Lutzoni F."/>
            <person name="Magnuson J."/>
            <person name="Mondo S."/>
            <person name="Nolan M."/>
            <person name="Ohm R."/>
            <person name="Pangilinan J."/>
            <person name="Park H.-J."/>
            <person name="Ramirez L."/>
            <person name="Alfaro M."/>
            <person name="Sun H."/>
            <person name="Tritt A."/>
            <person name="Yoshinaga Y."/>
            <person name="Zwiers L.-H."/>
            <person name="Turgeon B."/>
            <person name="Goodwin S."/>
            <person name="Spatafora J."/>
            <person name="Crous P."/>
            <person name="Grigoriev I."/>
        </authorList>
    </citation>
    <scope>NUCLEOTIDE SEQUENCE</scope>
    <source>
        <strain evidence="3">CBS 627.86</strain>
    </source>
</reference>
<dbReference type="Pfam" id="PF17648">
    <property type="entry name" value="Luciferase"/>
    <property type="match status" value="1"/>
</dbReference>
<evidence type="ECO:0000256" key="1">
    <source>
        <dbReference type="SAM" id="MobiDB-lite"/>
    </source>
</evidence>
<dbReference type="Proteomes" id="UP000799770">
    <property type="component" value="Unassembled WGS sequence"/>
</dbReference>
<dbReference type="EMBL" id="ML977320">
    <property type="protein sequence ID" value="KAF2116607.1"/>
    <property type="molecule type" value="Genomic_DNA"/>
</dbReference>
<accession>A0A6A5ZCX7</accession>
<evidence type="ECO:0000313" key="4">
    <source>
        <dbReference type="Proteomes" id="UP000799770"/>
    </source>
</evidence>
<feature type="domain" description="Luciferase" evidence="2">
    <location>
        <begin position="173"/>
        <end position="247"/>
    </location>
</feature>
<gene>
    <name evidence="3" type="ORF">BDV96DRAFT_645032</name>
</gene>
<organism evidence="3 4">
    <name type="scientific">Lophiotrema nucula</name>
    <dbReference type="NCBI Taxonomy" id="690887"/>
    <lineage>
        <taxon>Eukaryota</taxon>
        <taxon>Fungi</taxon>
        <taxon>Dikarya</taxon>
        <taxon>Ascomycota</taxon>
        <taxon>Pezizomycotina</taxon>
        <taxon>Dothideomycetes</taxon>
        <taxon>Pleosporomycetidae</taxon>
        <taxon>Pleosporales</taxon>
        <taxon>Lophiotremataceae</taxon>
        <taxon>Lophiotrema</taxon>
    </lineage>
</organism>
<dbReference type="PANTHER" id="PTHR38695:SF1">
    <property type="entry name" value="AMINO ACID PERMEASE_ SLC12A DOMAIN-CONTAINING PROTEIN"/>
    <property type="match status" value="1"/>
</dbReference>
<dbReference type="PANTHER" id="PTHR38695">
    <property type="entry name" value="AMINO ACID PERMEASE_ SLC12A DOMAIN-CONTAINING PROTEIN"/>
    <property type="match status" value="1"/>
</dbReference>
<evidence type="ECO:0000259" key="2">
    <source>
        <dbReference type="Pfam" id="PF17648"/>
    </source>
</evidence>
<dbReference type="InterPro" id="IPR040841">
    <property type="entry name" value="Luciferase_dom"/>
</dbReference>
<evidence type="ECO:0000313" key="3">
    <source>
        <dbReference type="EMBL" id="KAF2116607.1"/>
    </source>
</evidence>
<protein>
    <recommendedName>
        <fullName evidence="2">Luciferase domain-containing protein</fullName>
    </recommendedName>
</protein>
<dbReference type="InterPro" id="IPR048273">
    <property type="entry name" value="Luciferase"/>
</dbReference>
<dbReference type="OrthoDB" id="5358398at2759"/>
<feature type="compositionally biased region" description="Basic and acidic residues" evidence="1">
    <location>
        <begin position="93"/>
        <end position="103"/>
    </location>
</feature>